<dbReference type="InterPro" id="IPR050487">
    <property type="entry name" value="FtsQ_DivIB"/>
</dbReference>
<accession>A0A7X0IGC0</accession>
<evidence type="ECO:0000313" key="10">
    <source>
        <dbReference type="Proteomes" id="UP000555564"/>
    </source>
</evidence>
<evidence type="ECO:0000256" key="7">
    <source>
        <dbReference type="ARBA" id="ARBA00023306"/>
    </source>
</evidence>
<keyword evidence="10" id="KW-1185">Reference proteome</keyword>
<dbReference type="Pfam" id="PF08478">
    <property type="entry name" value="POTRA_1"/>
    <property type="match status" value="1"/>
</dbReference>
<dbReference type="AlphaFoldDB" id="A0A7X0IGC0"/>
<keyword evidence="3 9" id="KW-0132">Cell division</keyword>
<evidence type="ECO:0000256" key="2">
    <source>
        <dbReference type="ARBA" id="ARBA00022475"/>
    </source>
</evidence>
<keyword evidence="5" id="KW-1133">Transmembrane helix</keyword>
<feature type="domain" description="POTRA" evidence="8">
    <location>
        <begin position="31"/>
        <end position="99"/>
    </location>
</feature>
<keyword evidence="6" id="KW-0472">Membrane</keyword>
<dbReference type="PANTHER" id="PTHR37820">
    <property type="entry name" value="CELL DIVISION PROTEIN DIVIB"/>
    <property type="match status" value="1"/>
</dbReference>
<dbReference type="GO" id="GO:0005886">
    <property type="term" value="C:plasma membrane"/>
    <property type="evidence" value="ECO:0007669"/>
    <property type="project" value="TreeGrafter"/>
</dbReference>
<keyword evidence="4" id="KW-0812">Transmembrane</keyword>
<dbReference type="Pfam" id="PF03799">
    <property type="entry name" value="FtsQ_DivIB_C"/>
    <property type="match status" value="1"/>
</dbReference>
<organism evidence="9 10">
    <name type="scientific">Sphaerisporangium rubeum</name>
    <dbReference type="NCBI Taxonomy" id="321317"/>
    <lineage>
        <taxon>Bacteria</taxon>
        <taxon>Bacillati</taxon>
        <taxon>Actinomycetota</taxon>
        <taxon>Actinomycetes</taxon>
        <taxon>Streptosporangiales</taxon>
        <taxon>Streptosporangiaceae</taxon>
        <taxon>Sphaerisporangium</taxon>
    </lineage>
</organism>
<evidence type="ECO:0000313" key="9">
    <source>
        <dbReference type="EMBL" id="MBB6474520.1"/>
    </source>
</evidence>
<protein>
    <submittedName>
        <fullName evidence="9">Cell division protein FtsQ</fullName>
    </submittedName>
</protein>
<dbReference type="Gene3D" id="3.10.20.310">
    <property type="entry name" value="membrane protein fhac"/>
    <property type="match status" value="1"/>
</dbReference>
<dbReference type="InterPro" id="IPR005548">
    <property type="entry name" value="Cell_div_FtsQ/DivIB_C"/>
</dbReference>
<dbReference type="PANTHER" id="PTHR37820:SF1">
    <property type="entry name" value="CELL DIVISION PROTEIN FTSQ"/>
    <property type="match status" value="1"/>
</dbReference>
<gene>
    <name evidence="9" type="ORF">BJ992_003951</name>
</gene>
<dbReference type="GO" id="GO:0051301">
    <property type="term" value="P:cell division"/>
    <property type="evidence" value="ECO:0007669"/>
    <property type="project" value="UniProtKB-KW"/>
</dbReference>
<keyword evidence="2" id="KW-1003">Cell membrane</keyword>
<evidence type="ECO:0000256" key="1">
    <source>
        <dbReference type="ARBA" id="ARBA00004370"/>
    </source>
</evidence>
<evidence type="ECO:0000256" key="6">
    <source>
        <dbReference type="ARBA" id="ARBA00023136"/>
    </source>
</evidence>
<proteinExistence type="predicted"/>
<evidence type="ECO:0000256" key="5">
    <source>
        <dbReference type="ARBA" id="ARBA00022989"/>
    </source>
</evidence>
<dbReference type="InterPro" id="IPR034746">
    <property type="entry name" value="POTRA"/>
</dbReference>
<evidence type="ECO:0000256" key="4">
    <source>
        <dbReference type="ARBA" id="ARBA00022692"/>
    </source>
</evidence>
<dbReference type="Proteomes" id="UP000555564">
    <property type="component" value="Unassembled WGS sequence"/>
</dbReference>
<keyword evidence="7" id="KW-0131">Cell cycle</keyword>
<dbReference type="RefSeq" id="WP_184983094.1">
    <property type="nucleotide sequence ID" value="NZ_JACHIU010000001.1"/>
</dbReference>
<dbReference type="EMBL" id="JACHIU010000001">
    <property type="protein sequence ID" value="MBB6474520.1"/>
    <property type="molecule type" value="Genomic_DNA"/>
</dbReference>
<comment type="subcellular location">
    <subcellularLocation>
        <location evidence="1">Membrane</location>
    </subcellularLocation>
</comment>
<sequence length="222" mass="23680">MSTPWRTGLAVLLFCGVVAAAAWLVFFSPVLGVRQVAVSGNQTLSAEAVRSAAAVPSRQPLAAVDVEGVRRRVAALRQVEAAAVERVWPGTLRIKVDERRPLAAVPVAGGAAVVDRHAMVIETREAVPVGLPLLRVGRFAADDPATMAALAVVRGLPWELSRRVREVRATTGRDVSLRLADGRTIMWGDAGRTRDKARVALALLQRPGDAYDVSTPDVVTVK</sequence>
<evidence type="ECO:0000259" key="8">
    <source>
        <dbReference type="PROSITE" id="PS51779"/>
    </source>
</evidence>
<evidence type="ECO:0000256" key="3">
    <source>
        <dbReference type="ARBA" id="ARBA00022618"/>
    </source>
</evidence>
<reference evidence="9 10" key="1">
    <citation type="submission" date="2020-08" db="EMBL/GenBank/DDBJ databases">
        <title>Sequencing the genomes of 1000 actinobacteria strains.</title>
        <authorList>
            <person name="Klenk H.-P."/>
        </authorList>
    </citation>
    <scope>NUCLEOTIDE SEQUENCE [LARGE SCALE GENOMIC DNA]</scope>
    <source>
        <strain evidence="9 10">DSM 44936</strain>
    </source>
</reference>
<dbReference type="InterPro" id="IPR013685">
    <property type="entry name" value="POTRA_FtsQ_type"/>
</dbReference>
<comment type="caution">
    <text evidence="9">The sequence shown here is derived from an EMBL/GenBank/DDBJ whole genome shotgun (WGS) entry which is preliminary data.</text>
</comment>
<dbReference type="PROSITE" id="PS51779">
    <property type="entry name" value="POTRA"/>
    <property type="match status" value="1"/>
</dbReference>
<name>A0A7X0IGC0_9ACTN</name>